<dbReference type="GO" id="GO:0003954">
    <property type="term" value="F:NADH dehydrogenase activity"/>
    <property type="evidence" value="ECO:0007669"/>
    <property type="project" value="TreeGrafter"/>
</dbReference>
<keyword evidence="11 16" id="KW-0520">NAD</keyword>
<evidence type="ECO:0000256" key="13">
    <source>
        <dbReference type="ARBA" id="ARBA00023128"/>
    </source>
</evidence>
<feature type="transmembrane region" description="Helical" evidence="16">
    <location>
        <begin position="173"/>
        <end position="189"/>
    </location>
</feature>
<dbReference type="EMBL" id="MK238506">
    <property type="protein sequence ID" value="QDA21731.1"/>
    <property type="molecule type" value="Genomic_DNA"/>
</dbReference>
<evidence type="ECO:0000256" key="6">
    <source>
        <dbReference type="ARBA" id="ARBA00022660"/>
    </source>
</evidence>
<organism evidence="18">
    <name type="scientific">Amphimerus sp. JM-2019</name>
    <dbReference type="NCBI Taxonomy" id="2588351"/>
    <lineage>
        <taxon>Eukaryota</taxon>
        <taxon>Metazoa</taxon>
        <taxon>Spiralia</taxon>
        <taxon>Lophotrochozoa</taxon>
        <taxon>Platyhelminthes</taxon>
        <taxon>Trematoda</taxon>
        <taxon>Digenea</taxon>
        <taxon>Opisthorchiida</taxon>
        <taxon>Opisthorchiata</taxon>
        <taxon>Opisthorchiidae</taxon>
        <taxon>Amphimerus</taxon>
    </lineage>
</organism>
<dbReference type="GO" id="GO:0008137">
    <property type="term" value="F:NADH dehydrogenase (ubiquinone) activity"/>
    <property type="evidence" value="ECO:0007669"/>
    <property type="project" value="UniProtKB-UniRule"/>
</dbReference>
<evidence type="ECO:0000256" key="16">
    <source>
        <dbReference type="RuleBase" id="RU003297"/>
    </source>
</evidence>
<comment type="function">
    <text evidence="16">Core subunit of the mitochondrial membrane respiratory chain NADH dehydrogenase (Complex I) which catalyzes electron transfer from NADH through the respiratory chain, using ubiquinone as an electron acceptor. Essential for the catalytic activity and assembly of complex I.</text>
</comment>
<keyword evidence="10 16" id="KW-1133">Transmembrane helix</keyword>
<dbReference type="Pfam" id="PF00361">
    <property type="entry name" value="Proton_antipo_M"/>
    <property type="match status" value="1"/>
</dbReference>
<evidence type="ECO:0000259" key="17">
    <source>
        <dbReference type="Pfam" id="PF00361"/>
    </source>
</evidence>
<dbReference type="GO" id="GO:0042773">
    <property type="term" value="P:ATP synthesis coupled electron transport"/>
    <property type="evidence" value="ECO:0007669"/>
    <property type="project" value="InterPro"/>
</dbReference>
<evidence type="ECO:0000256" key="2">
    <source>
        <dbReference type="ARBA" id="ARBA00009025"/>
    </source>
</evidence>
<evidence type="ECO:0000256" key="14">
    <source>
        <dbReference type="ARBA" id="ARBA00023136"/>
    </source>
</evidence>
<evidence type="ECO:0000256" key="5">
    <source>
        <dbReference type="ARBA" id="ARBA00022448"/>
    </source>
</evidence>
<evidence type="ECO:0000313" key="18">
    <source>
        <dbReference type="EMBL" id="QDA21731.1"/>
    </source>
</evidence>
<evidence type="ECO:0000256" key="11">
    <source>
        <dbReference type="ARBA" id="ARBA00023027"/>
    </source>
</evidence>
<dbReference type="PANTHER" id="PTHR43507:SF20">
    <property type="entry name" value="NADH-UBIQUINONE OXIDOREDUCTASE CHAIN 4"/>
    <property type="match status" value="1"/>
</dbReference>
<feature type="transmembrane region" description="Helical" evidence="16">
    <location>
        <begin position="406"/>
        <end position="427"/>
    </location>
</feature>
<keyword evidence="8" id="KW-1278">Translocase</keyword>
<feature type="transmembrane region" description="Helical" evidence="16">
    <location>
        <begin position="6"/>
        <end position="30"/>
    </location>
</feature>
<evidence type="ECO:0000256" key="8">
    <source>
        <dbReference type="ARBA" id="ARBA00022967"/>
    </source>
</evidence>
<accession>A0A4Y5SE32</accession>
<name>A0A4Y5SE32_9TREM</name>
<protein>
    <recommendedName>
        <fullName evidence="4 16">NADH-ubiquinone oxidoreductase chain 4</fullName>
        <ecNumber evidence="3 16">7.1.1.2</ecNumber>
    </recommendedName>
</protein>
<keyword evidence="9 16" id="KW-0249">Electron transport</keyword>
<keyword evidence="5 16" id="KW-0813">Transport</keyword>
<keyword evidence="6 16" id="KW-0679">Respiratory chain</keyword>
<keyword evidence="13 16" id="KW-0496">Mitochondrion</keyword>
<reference evidence="18" key="1">
    <citation type="journal article" date="2019" name="Acta Trop.">
        <title>Characterization of the mitochondrial genome sequences of the liver fluke Amphimerus sp. (Trematoda: Opisthorchiidae) from Ecuador and phylogenetic implications.</title>
        <authorList>
            <person name="Ma J."/>
            <person name="He J.-J."/>
            <person name="Zhou C.-Y."/>
            <person name="Sun M.-M."/>
            <person name="Cevallos W."/>
            <person name="Sugiyama H."/>
            <person name="Zhu X.-Q."/>
            <person name="Calvopina M."/>
        </authorList>
    </citation>
    <scope>NUCLEOTIDE SEQUENCE</scope>
</reference>
<gene>
    <name evidence="18" type="primary">nad4</name>
</gene>
<dbReference type="EC" id="7.1.1.2" evidence="3 16"/>
<proteinExistence type="inferred from homology"/>
<evidence type="ECO:0000256" key="4">
    <source>
        <dbReference type="ARBA" id="ARBA00021006"/>
    </source>
</evidence>
<feature type="transmembrane region" description="Helical" evidence="16">
    <location>
        <begin position="42"/>
        <end position="71"/>
    </location>
</feature>
<evidence type="ECO:0000256" key="10">
    <source>
        <dbReference type="ARBA" id="ARBA00022989"/>
    </source>
</evidence>
<feature type="transmembrane region" description="Helical" evidence="16">
    <location>
        <begin position="131"/>
        <end position="153"/>
    </location>
</feature>
<comment type="catalytic activity">
    <reaction evidence="15 16">
        <text>a ubiquinone + NADH + 5 H(+)(in) = a ubiquinol + NAD(+) + 4 H(+)(out)</text>
        <dbReference type="Rhea" id="RHEA:29091"/>
        <dbReference type="Rhea" id="RHEA-COMP:9565"/>
        <dbReference type="Rhea" id="RHEA-COMP:9566"/>
        <dbReference type="ChEBI" id="CHEBI:15378"/>
        <dbReference type="ChEBI" id="CHEBI:16389"/>
        <dbReference type="ChEBI" id="CHEBI:17976"/>
        <dbReference type="ChEBI" id="CHEBI:57540"/>
        <dbReference type="ChEBI" id="CHEBI:57945"/>
        <dbReference type="EC" id="7.1.1.2"/>
    </reaction>
</comment>
<geneLocation type="mitochondrion" evidence="18"/>
<dbReference type="GO" id="GO:0015990">
    <property type="term" value="P:electron transport coupled proton transport"/>
    <property type="evidence" value="ECO:0007669"/>
    <property type="project" value="TreeGrafter"/>
</dbReference>
<evidence type="ECO:0000256" key="1">
    <source>
        <dbReference type="ARBA" id="ARBA00004225"/>
    </source>
</evidence>
<evidence type="ECO:0000256" key="12">
    <source>
        <dbReference type="ARBA" id="ARBA00023075"/>
    </source>
</evidence>
<keyword evidence="12 16" id="KW-0830">Ubiquinone</keyword>
<feature type="transmembrane region" description="Helical" evidence="16">
    <location>
        <begin position="234"/>
        <end position="253"/>
    </location>
</feature>
<keyword evidence="7 16" id="KW-0812">Transmembrane</keyword>
<dbReference type="PRINTS" id="PR01437">
    <property type="entry name" value="NUOXDRDTASE4"/>
</dbReference>
<dbReference type="GO" id="GO:0031966">
    <property type="term" value="C:mitochondrial membrane"/>
    <property type="evidence" value="ECO:0007669"/>
    <property type="project" value="UniProtKB-SubCell"/>
</dbReference>
<dbReference type="PANTHER" id="PTHR43507">
    <property type="entry name" value="NADH-UBIQUINONE OXIDOREDUCTASE CHAIN 4"/>
    <property type="match status" value="1"/>
</dbReference>
<feature type="transmembrane region" description="Helical" evidence="16">
    <location>
        <begin position="100"/>
        <end position="119"/>
    </location>
</feature>
<evidence type="ECO:0000256" key="7">
    <source>
        <dbReference type="ARBA" id="ARBA00022692"/>
    </source>
</evidence>
<feature type="transmembrane region" description="Helical" evidence="16">
    <location>
        <begin position="265"/>
        <end position="285"/>
    </location>
</feature>
<dbReference type="InterPro" id="IPR003918">
    <property type="entry name" value="NADH_UbQ_OxRdtase"/>
</dbReference>
<dbReference type="GO" id="GO:0048039">
    <property type="term" value="F:ubiquinone binding"/>
    <property type="evidence" value="ECO:0007669"/>
    <property type="project" value="TreeGrafter"/>
</dbReference>
<feature type="transmembrane region" description="Helical" evidence="16">
    <location>
        <begin position="333"/>
        <end position="352"/>
    </location>
</feature>
<sequence length="428" mass="47815">MSFKGISWYSGLMGVVFTFIFVIVAEHILFLESSLQLRSVGVVWGGVFCFDLVSFYLVLLSVLLGISLLFWSLEMSFISGFMIVLSIFSSLLCYCCVHSVWFWVFYEMSMVPLLVLLVLESPYSERYVASWYLLGYVVFTSLPMLLCLFYLSLESGSFDLRFWGFGEDYAGSVVAYFILAVMFMTKIPLPPFHVWLPMVHAEASSPVSVCLSGYMMKLGVLGVFRFCSSMLPDLVFSAAYVLVCFFCASLFFFSASRELDGKRWLAFLSLCHMMVVAACLCVGDWVLGGLSFLYCLGHGLSAGAMFLFLWLVYEVSGTRNLLLLKNGVSGSSLLRVLACSCLCTACSLPPTVQFFCEVALAGQSFFVSVLFMLVLFAFLFLGGLIPLFLLGLLLTRHCDVNYGGRCVFSSMLSVSFLIVWSFLFFLMS</sequence>
<evidence type="ECO:0000256" key="3">
    <source>
        <dbReference type="ARBA" id="ARBA00012944"/>
    </source>
</evidence>
<feature type="transmembrane region" description="Helical" evidence="16">
    <location>
        <begin position="77"/>
        <end position="95"/>
    </location>
</feature>
<feature type="transmembrane region" description="Helical" evidence="16">
    <location>
        <begin position="364"/>
        <end position="394"/>
    </location>
</feature>
<evidence type="ECO:0000256" key="9">
    <source>
        <dbReference type="ARBA" id="ARBA00022982"/>
    </source>
</evidence>
<dbReference type="AlphaFoldDB" id="A0A4Y5SE32"/>
<comment type="subcellular location">
    <subcellularLocation>
        <location evidence="1 16">Mitochondrion membrane</location>
        <topology evidence="1 16">Multi-pass membrane protein</topology>
    </subcellularLocation>
</comment>
<feature type="transmembrane region" description="Helical" evidence="16">
    <location>
        <begin position="291"/>
        <end position="313"/>
    </location>
</feature>
<evidence type="ECO:0000256" key="15">
    <source>
        <dbReference type="ARBA" id="ARBA00049551"/>
    </source>
</evidence>
<feature type="domain" description="NADH:quinone oxidoreductase/Mrp antiporter transmembrane" evidence="17">
    <location>
        <begin position="101"/>
        <end position="378"/>
    </location>
</feature>
<comment type="similarity">
    <text evidence="2 16">Belongs to the complex I subunit 4 family.</text>
</comment>
<keyword evidence="14 16" id="KW-0472">Membrane</keyword>
<dbReference type="InterPro" id="IPR001750">
    <property type="entry name" value="ND/Mrp_TM"/>
</dbReference>